<comment type="caution">
    <text evidence="10">The sequence shown here is derived from an EMBL/GenBank/DDBJ whole genome shotgun (WGS) entry which is preliminary data.</text>
</comment>
<proteinExistence type="inferred from homology"/>
<dbReference type="FunFam" id="2.40.70.10:FF:000115">
    <property type="entry name" value="Lysosomal aspartic protease"/>
    <property type="match status" value="1"/>
</dbReference>
<dbReference type="GO" id="GO:0006508">
    <property type="term" value="P:proteolysis"/>
    <property type="evidence" value="ECO:0007669"/>
    <property type="project" value="UniProtKB-KW"/>
</dbReference>
<keyword evidence="11" id="KW-1185">Reference proteome</keyword>
<evidence type="ECO:0000313" key="11">
    <source>
        <dbReference type="Proteomes" id="UP000663832"/>
    </source>
</evidence>
<dbReference type="GO" id="GO:0004190">
    <property type="term" value="F:aspartic-type endopeptidase activity"/>
    <property type="evidence" value="ECO:0007669"/>
    <property type="project" value="UniProtKB-KW"/>
</dbReference>
<dbReference type="PRINTS" id="PR00792">
    <property type="entry name" value="PEPSIN"/>
</dbReference>
<evidence type="ECO:0000256" key="4">
    <source>
        <dbReference type="ARBA" id="ARBA00022801"/>
    </source>
</evidence>
<dbReference type="OrthoDB" id="2747330at2759"/>
<dbReference type="SUPFAM" id="SSF50630">
    <property type="entry name" value="Acid proteases"/>
    <property type="match status" value="1"/>
</dbReference>
<feature type="domain" description="Peptidase A1" evidence="8">
    <location>
        <begin position="252"/>
        <end position="571"/>
    </location>
</feature>
<evidence type="ECO:0000256" key="2">
    <source>
        <dbReference type="ARBA" id="ARBA00022670"/>
    </source>
</evidence>
<evidence type="ECO:0000256" key="1">
    <source>
        <dbReference type="ARBA" id="ARBA00007447"/>
    </source>
</evidence>
<protein>
    <recommendedName>
        <fullName evidence="8">Peptidase A1 domain-containing protein</fullName>
    </recommendedName>
</protein>
<organism evidence="10 11">
    <name type="scientific">Adineta steineri</name>
    <dbReference type="NCBI Taxonomy" id="433720"/>
    <lineage>
        <taxon>Eukaryota</taxon>
        <taxon>Metazoa</taxon>
        <taxon>Spiralia</taxon>
        <taxon>Gnathifera</taxon>
        <taxon>Rotifera</taxon>
        <taxon>Eurotatoria</taxon>
        <taxon>Bdelloidea</taxon>
        <taxon>Adinetida</taxon>
        <taxon>Adinetidae</taxon>
        <taxon>Adineta</taxon>
    </lineage>
</organism>
<keyword evidence="2" id="KW-0645">Protease</keyword>
<feature type="compositionally biased region" description="Basic residues" evidence="7">
    <location>
        <begin position="234"/>
        <end position="245"/>
    </location>
</feature>
<dbReference type="Pfam" id="PF00026">
    <property type="entry name" value="Asp"/>
    <property type="match status" value="1"/>
</dbReference>
<feature type="disulfide bond" evidence="6">
    <location>
        <begin position="491"/>
        <end position="530"/>
    </location>
</feature>
<dbReference type="CDD" id="cd05471">
    <property type="entry name" value="pepsin_like"/>
    <property type="match status" value="1"/>
</dbReference>
<evidence type="ECO:0000259" key="8">
    <source>
        <dbReference type="PROSITE" id="PS51767"/>
    </source>
</evidence>
<dbReference type="InterPro" id="IPR033121">
    <property type="entry name" value="PEPTIDASE_A1"/>
</dbReference>
<dbReference type="EMBL" id="CAJNOM010000613">
    <property type="protein sequence ID" value="CAF1521997.1"/>
    <property type="molecule type" value="Genomic_DNA"/>
</dbReference>
<dbReference type="Proteomes" id="UP000663832">
    <property type="component" value="Unassembled WGS sequence"/>
</dbReference>
<feature type="disulfide bond" evidence="6">
    <location>
        <begin position="283"/>
        <end position="287"/>
    </location>
</feature>
<dbReference type="EMBL" id="CAJNOI010000295">
    <property type="protein sequence ID" value="CAF1230594.1"/>
    <property type="molecule type" value="Genomic_DNA"/>
</dbReference>
<accession>A0A815UUM9</accession>
<evidence type="ECO:0000256" key="6">
    <source>
        <dbReference type="PIRSR" id="PIRSR601461-2"/>
    </source>
</evidence>
<gene>
    <name evidence="9" type="ORF">BJG266_LOCUS28494</name>
    <name evidence="10" type="ORF">QVE165_LOCUS44858</name>
</gene>
<evidence type="ECO:0000256" key="7">
    <source>
        <dbReference type="SAM" id="MobiDB-lite"/>
    </source>
</evidence>
<dbReference type="PROSITE" id="PS51767">
    <property type="entry name" value="PEPTIDASE_A1"/>
    <property type="match status" value="1"/>
</dbReference>
<dbReference type="Proteomes" id="UP000663877">
    <property type="component" value="Unassembled WGS sequence"/>
</dbReference>
<evidence type="ECO:0000256" key="5">
    <source>
        <dbReference type="PIRSR" id="PIRSR601461-1"/>
    </source>
</evidence>
<keyword evidence="3" id="KW-0064">Aspartyl protease</keyword>
<evidence type="ECO:0000256" key="3">
    <source>
        <dbReference type="ARBA" id="ARBA00022750"/>
    </source>
</evidence>
<feature type="compositionally biased region" description="Acidic residues" evidence="7">
    <location>
        <begin position="197"/>
        <end position="208"/>
    </location>
</feature>
<name>A0A815UUM9_9BILA</name>
<evidence type="ECO:0000313" key="10">
    <source>
        <dbReference type="EMBL" id="CAF1521997.1"/>
    </source>
</evidence>
<dbReference type="PANTHER" id="PTHR47966:SF51">
    <property type="entry name" value="BETA-SITE APP-CLEAVING ENZYME, ISOFORM A-RELATED"/>
    <property type="match status" value="1"/>
</dbReference>
<dbReference type="InterPro" id="IPR001461">
    <property type="entry name" value="Aspartic_peptidase_A1"/>
</dbReference>
<dbReference type="InterPro" id="IPR034164">
    <property type="entry name" value="Pepsin-like_dom"/>
</dbReference>
<sequence>MNSVYSLTSSHDEPDVNNLELQDMRIGDENSSTISKMKYEQDQLSQQSIGGGSRRSLQRISFPVARYNHRQLPLRDSFISFMPWTSIFADRRSRHTFIYSKSSVYVFPPLINRYGKRFSIAELIAAGHVSFYSNGKRPSENIDIISIYQTSPLSGSRIPKINPRTGEFTGGMHTNYGSFSSSKYEEKEVNIAHNSESEEDKDEEEEKEKEENTKHYSSMDSYNSDERPQAPSRSRSRPRYRRPSRRTGNSYWVALITVGTPGQPFYVLPDTGSSDFWVPGVTCGNLCGGTHVFNPNASSTYVPWDKDFFLFYVNGASINGTFANDTVDIGGISISHQPFAIVNSAIGVAGVEFDGILGMAFPAAAVGGENPVIYSMYLAGKLKLPIFTFWFEPVPTGSDTGELILGSYDTTKFVGCFTYVPVNIQRHWQFIADSISLSVGSNTTTIATSFRAAFDTGYSIAFVGPVVYVNTIYEMLEAVFDPTFGLYAIDCHTKPLSTFPNISLTISGVPFVLTPPMYTLIFGNSSSYMCYVLIQAIDVPDDDTDIWIFGTFFMNRFYTIFDMQKNRIGIARSSLYSVIQTEPITLPTNQ</sequence>
<dbReference type="Gene3D" id="2.40.70.10">
    <property type="entry name" value="Acid Proteases"/>
    <property type="match status" value="2"/>
</dbReference>
<evidence type="ECO:0000313" key="9">
    <source>
        <dbReference type="EMBL" id="CAF1230594.1"/>
    </source>
</evidence>
<keyword evidence="4" id="KW-0378">Hydrolase</keyword>
<keyword evidence="6" id="KW-1015">Disulfide bond</keyword>
<dbReference type="PANTHER" id="PTHR47966">
    <property type="entry name" value="BETA-SITE APP-CLEAVING ENZYME, ISOFORM A-RELATED"/>
    <property type="match status" value="1"/>
</dbReference>
<feature type="region of interest" description="Disordered" evidence="7">
    <location>
        <begin position="179"/>
        <end position="245"/>
    </location>
</feature>
<comment type="similarity">
    <text evidence="1">Belongs to the peptidase A1 family.</text>
</comment>
<dbReference type="AlphaFoldDB" id="A0A815UUM9"/>
<feature type="active site" evidence="5">
    <location>
        <position position="455"/>
    </location>
</feature>
<dbReference type="InterPro" id="IPR021109">
    <property type="entry name" value="Peptidase_aspartic_dom_sf"/>
</dbReference>
<reference evidence="10" key="1">
    <citation type="submission" date="2021-02" db="EMBL/GenBank/DDBJ databases">
        <authorList>
            <person name="Nowell W R."/>
        </authorList>
    </citation>
    <scope>NUCLEOTIDE SEQUENCE</scope>
</reference>
<feature type="active site" evidence="5">
    <location>
        <position position="270"/>
    </location>
</feature>